<evidence type="ECO:0000313" key="2">
    <source>
        <dbReference type="EMBL" id="MCY1013350.1"/>
    </source>
</evidence>
<keyword evidence="3" id="KW-1185">Reference proteome</keyword>
<name>A0A9X3F140_9BACT</name>
<sequence>MRNPALTRVIAWTLALLLFPRIATARGPAAPATGPEAKGFVLRSADGVNSLRLLGLLQLQLAHDRSDGSPDRSALFVNRARVGLVGSMFSRHLRYTLVAEFSGKSPRLMFLNVDYTFVPDWLSLRVGQFKRPFSRPFMTLASELAMIDRPTPAGPGVFGDNADIGVMLHNGTTGRFEYAVGVFNGAGPNVVPDRIHPLVAARVGYNTAGLMPYSESDLEGGAPRFGVAAAGLVDLGKPGDRQSFVSGLVDVMFKARGLSLSSALYAGSRQAGPRWTDQHFSALGHYTQLGYVIAKRFEPVVRYSFVLPGGEGNHQHDVAGGLNVFFRGHAFKWQTVVSARFQSHDGRATPDVRLQSQLGLAF</sequence>
<evidence type="ECO:0000313" key="3">
    <source>
        <dbReference type="Proteomes" id="UP001150924"/>
    </source>
</evidence>
<organism evidence="2 3">
    <name type="scientific">Nannocystis pusilla</name>
    <dbReference type="NCBI Taxonomy" id="889268"/>
    <lineage>
        <taxon>Bacteria</taxon>
        <taxon>Pseudomonadati</taxon>
        <taxon>Myxococcota</taxon>
        <taxon>Polyangia</taxon>
        <taxon>Nannocystales</taxon>
        <taxon>Nannocystaceae</taxon>
        <taxon>Nannocystis</taxon>
    </lineage>
</organism>
<gene>
    <name evidence="2" type="ORF">OV079_49050</name>
</gene>
<proteinExistence type="predicted"/>
<evidence type="ECO:0000256" key="1">
    <source>
        <dbReference type="SAM" id="SignalP"/>
    </source>
</evidence>
<dbReference type="SUPFAM" id="SSF56935">
    <property type="entry name" value="Porins"/>
    <property type="match status" value="1"/>
</dbReference>
<feature type="signal peptide" evidence="1">
    <location>
        <begin position="1"/>
        <end position="25"/>
    </location>
</feature>
<dbReference type="Proteomes" id="UP001150924">
    <property type="component" value="Unassembled WGS sequence"/>
</dbReference>
<dbReference type="InterPro" id="IPR023614">
    <property type="entry name" value="Porin_dom_sf"/>
</dbReference>
<feature type="chain" id="PRO_5040975610" evidence="1">
    <location>
        <begin position="26"/>
        <end position="362"/>
    </location>
</feature>
<protein>
    <submittedName>
        <fullName evidence="2">Porin</fullName>
    </submittedName>
</protein>
<comment type="caution">
    <text evidence="2">The sequence shown here is derived from an EMBL/GenBank/DDBJ whole genome shotgun (WGS) entry which is preliminary data.</text>
</comment>
<keyword evidence="1" id="KW-0732">Signal</keyword>
<dbReference type="EMBL" id="JAPNKE010000002">
    <property type="protein sequence ID" value="MCY1013350.1"/>
    <property type="molecule type" value="Genomic_DNA"/>
</dbReference>
<accession>A0A9X3F140</accession>
<reference evidence="2" key="1">
    <citation type="submission" date="2022-11" db="EMBL/GenBank/DDBJ databases">
        <title>Minimal conservation of predation-associated metabolite biosynthetic gene clusters underscores biosynthetic potential of Myxococcota including descriptions for ten novel species: Archangium lansinium sp. nov., Myxococcus landrumus sp. nov., Nannocystis bai.</title>
        <authorList>
            <person name="Ahearne A."/>
            <person name="Stevens C."/>
            <person name="Phillips K."/>
        </authorList>
    </citation>
    <scope>NUCLEOTIDE SEQUENCE</scope>
    <source>
        <strain evidence="2">Na p29</strain>
    </source>
</reference>
<dbReference type="Gene3D" id="2.40.160.10">
    <property type="entry name" value="Porin"/>
    <property type="match status" value="1"/>
</dbReference>
<dbReference type="AlphaFoldDB" id="A0A9X3F140"/>